<dbReference type="InterPro" id="IPR007612">
    <property type="entry name" value="LOR"/>
</dbReference>
<dbReference type="Pfam" id="PF04525">
    <property type="entry name" value="LOR"/>
    <property type="match status" value="1"/>
</dbReference>
<dbReference type="RefSeq" id="WP_179642779.1">
    <property type="nucleotide sequence ID" value="NZ_BAAAYY010000033.1"/>
</dbReference>
<dbReference type="Gene3D" id="2.40.160.200">
    <property type="entry name" value="LURP1-related"/>
    <property type="match status" value="1"/>
</dbReference>
<dbReference type="SUPFAM" id="SSF54518">
    <property type="entry name" value="Tubby C-terminal domain-like"/>
    <property type="match status" value="1"/>
</dbReference>
<reference evidence="2 3" key="1">
    <citation type="submission" date="2020-07" db="EMBL/GenBank/DDBJ databases">
        <title>Sequencing the genomes of 1000 actinobacteria strains.</title>
        <authorList>
            <person name="Klenk H.-P."/>
        </authorList>
    </citation>
    <scope>NUCLEOTIDE SEQUENCE [LARGE SCALE GENOMIC DNA]</scope>
    <source>
        <strain evidence="2 3">CXB654</strain>
    </source>
</reference>
<evidence type="ECO:0000313" key="2">
    <source>
        <dbReference type="EMBL" id="NYE46719.1"/>
    </source>
</evidence>
<organism evidence="2 3">
    <name type="scientific">Spinactinospora alkalitolerans</name>
    <dbReference type="NCBI Taxonomy" id="687207"/>
    <lineage>
        <taxon>Bacteria</taxon>
        <taxon>Bacillati</taxon>
        <taxon>Actinomycetota</taxon>
        <taxon>Actinomycetes</taxon>
        <taxon>Streptosporangiales</taxon>
        <taxon>Nocardiopsidaceae</taxon>
        <taxon>Spinactinospora</taxon>
    </lineage>
</organism>
<gene>
    <name evidence="2" type="ORF">HDA32_001839</name>
</gene>
<keyword evidence="3" id="KW-1185">Reference proteome</keyword>
<dbReference type="EMBL" id="JACCCC010000001">
    <property type="protein sequence ID" value="NYE46719.1"/>
    <property type="molecule type" value="Genomic_DNA"/>
</dbReference>
<dbReference type="AlphaFoldDB" id="A0A852TRT0"/>
<dbReference type="Proteomes" id="UP000589036">
    <property type="component" value="Unassembled WGS sequence"/>
</dbReference>
<protein>
    <submittedName>
        <fullName evidence="2">Uncharacterized protein YxjI</fullName>
    </submittedName>
</protein>
<evidence type="ECO:0000256" key="1">
    <source>
        <dbReference type="ARBA" id="ARBA00005437"/>
    </source>
</evidence>
<comment type="similarity">
    <text evidence="1">Belongs to the LOR family.</text>
</comment>
<comment type="caution">
    <text evidence="2">The sequence shown here is derived from an EMBL/GenBank/DDBJ whole genome shotgun (WGS) entry which is preliminary data.</text>
</comment>
<accession>A0A852TRT0</accession>
<sequence length="172" mass="19531">MKFLVRERVFDIGDDYWVEDENGERVFLVDGKALRLRETFELKDMDGNEIAVIRKRMFSLRDAMRIERGGETAATVRKRLFNPIKDKLVVELADGGEWEITGDFLGKEYVIGDDGGPIAHISRKWFRILDTYAVDVNTHRTDAGGDPALVLSVAVCVDAMTDDEEEDEDGEE</sequence>
<proteinExistence type="inferred from homology"/>
<evidence type="ECO:0000313" key="3">
    <source>
        <dbReference type="Proteomes" id="UP000589036"/>
    </source>
</evidence>
<name>A0A852TRT0_9ACTN</name>
<dbReference type="InterPro" id="IPR038595">
    <property type="entry name" value="LOR_sf"/>
</dbReference>
<dbReference type="InterPro" id="IPR025659">
    <property type="entry name" value="Tubby-like_C"/>
</dbReference>